<comment type="caution">
    <text evidence="2">The sequence shown here is derived from an EMBL/GenBank/DDBJ whole genome shotgun (WGS) entry which is preliminary data.</text>
</comment>
<evidence type="ECO:0000256" key="1">
    <source>
        <dbReference type="SAM" id="MobiDB-lite"/>
    </source>
</evidence>
<organism evidence="2 3">
    <name type="scientific">Streptomyces rubrogriseus</name>
    <dbReference type="NCBI Taxonomy" id="194673"/>
    <lineage>
        <taxon>Bacteria</taxon>
        <taxon>Bacillati</taxon>
        <taxon>Actinomycetota</taxon>
        <taxon>Actinomycetes</taxon>
        <taxon>Kitasatosporales</taxon>
        <taxon>Streptomycetaceae</taxon>
        <taxon>Streptomyces</taxon>
        <taxon>Streptomyces violaceoruber group</taxon>
    </lineage>
</organism>
<reference evidence="2 3" key="1">
    <citation type="submission" date="2020-01" db="EMBL/GenBank/DDBJ databases">
        <title>Insect and environment-associated Actinomycetes.</title>
        <authorList>
            <person name="Currrie C."/>
            <person name="Chevrette M."/>
            <person name="Carlson C."/>
            <person name="Stubbendieck R."/>
            <person name="Wendt-Pienkowski E."/>
        </authorList>
    </citation>
    <scope>NUCLEOTIDE SEQUENCE [LARGE SCALE GENOMIC DNA]</scope>
    <source>
        <strain evidence="2 3">SID7739</strain>
    </source>
</reference>
<dbReference type="AlphaFoldDB" id="A0A6G3T5L4"/>
<proteinExistence type="predicted"/>
<evidence type="ECO:0000313" key="3">
    <source>
        <dbReference type="Proteomes" id="UP000475666"/>
    </source>
</evidence>
<evidence type="ECO:0000313" key="2">
    <source>
        <dbReference type="EMBL" id="NEC32019.1"/>
    </source>
</evidence>
<feature type="compositionally biased region" description="Basic and acidic residues" evidence="1">
    <location>
        <begin position="18"/>
        <end position="29"/>
    </location>
</feature>
<gene>
    <name evidence="2" type="ORF">G3I66_02270</name>
</gene>
<feature type="region of interest" description="Disordered" evidence="1">
    <location>
        <begin position="15"/>
        <end position="117"/>
    </location>
</feature>
<feature type="non-terminal residue" evidence="2">
    <location>
        <position position="1"/>
    </location>
</feature>
<feature type="non-terminal residue" evidence="2">
    <location>
        <position position="117"/>
    </location>
</feature>
<dbReference type="RefSeq" id="WP_164270543.1">
    <property type="nucleotide sequence ID" value="NZ_JAAGMQ010000067.1"/>
</dbReference>
<accession>A0A6G3T5L4</accession>
<protein>
    <submittedName>
        <fullName evidence="2">Uncharacterized protein</fullName>
    </submittedName>
</protein>
<name>A0A6G3T5L4_9ACTN</name>
<dbReference type="Proteomes" id="UP000475666">
    <property type="component" value="Unassembled WGS sequence"/>
</dbReference>
<dbReference type="EMBL" id="JAAGMQ010000067">
    <property type="protein sequence ID" value="NEC32019.1"/>
    <property type="molecule type" value="Genomic_DNA"/>
</dbReference>
<sequence>RAKAAVALVRTLHAAAGKAEHHANEEEARSAALQEVSDAAHRDSTTAATEAQRARSEAGHLRQRLTEVEQETAEAVRAGWLDDSAPDADPARAALAASDAEKTTVAAWDTARETAGR</sequence>
<feature type="compositionally biased region" description="Low complexity" evidence="1">
    <location>
        <begin position="81"/>
        <end position="98"/>
    </location>
</feature>
<feature type="compositionally biased region" description="Basic and acidic residues" evidence="1">
    <location>
        <begin position="52"/>
        <end position="67"/>
    </location>
</feature>